<organism evidence="3 4">
    <name type="scientific">Lophiostoma macrostomum CBS 122681</name>
    <dbReference type="NCBI Taxonomy" id="1314788"/>
    <lineage>
        <taxon>Eukaryota</taxon>
        <taxon>Fungi</taxon>
        <taxon>Dikarya</taxon>
        <taxon>Ascomycota</taxon>
        <taxon>Pezizomycotina</taxon>
        <taxon>Dothideomycetes</taxon>
        <taxon>Pleosporomycetidae</taxon>
        <taxon>Pleosporales</taxon>
        <taxon>Lophiostomataceae</taxon>
        <taxon>Lophiostoma</taxon>
    </lineage>
</organism>
<dbReference type="GO" id="GO:0051082">
    <property type="term" value="F:unfolded protein binding"/>
    <property type="evidence" value="ECO:0007669"/>
    <property type="project" value="TreeGrafter"/>
</dbReference>
<evidence type="ECO:0000313" key="3">
    <source>
        <dbReference type="EMBL" id="KAF2661381.1"/>
    </source>
</evidence>
<keyword evidence="3" id="KW-0830">Ubiquinone</keyword>
<dbReference type="PANTHER" id="PTHR13194:SF19">
    <property type="entry name" value="NAD(P)-BINDING ROSSMANN-FOLD SUPERFAMILY PROTEIN"/>
    <property type="match status" value="1"/>
</dbReference>
<protein>
    <submittedName>
        <fullName evidence="3">NADH:ubiquinone oxidoreductase complex I intermediate-associated protein 30</fullName>
    </submittedName>
</protein>
<dbReference type="Proteomes" id="UP000799324">
    <property type="component" value="Unassembled WGS sequence"/>
</dbReference>
<dbReference type="GO" id="GO:0010257">
    <property type="term" value="P:NADH dehydrogenase complex assembly"/>
    <property type="evidence" value="ECO:0007669"/>
    <property type="project" value="TreeGrafter"/>
</dbReference>
<dbReference type="OrthoDB" id="426386at2759"/>
<dbReference type="SUPFAM" id="SSF49785">
    <property type="entry name" value="Galactose-binding domain-like"/>
    <property type="match status" value="1"/>
</dbReference>
<reference evidence="3" key="1">
    <citation type="journal article" date="2020" name="Stud. Mycol.">
        <title>101 Dothideomycetes genomes: a test case for predicting lifestyles and emergence of pathogens.</title>
        <authorList>
            <person name="Haridas S."/>
            <person name="Albert R."/>
            <person name="Binder M."/>
            <person name="Bloem J."/>
            <person name="Labutti K."/>
            <person name="Salamov A."/>
            <person name="Andreopoulos B."/>
            <person name="Baker S."/>
            <person name="Barry K."/>
            <person name="Bills G."/>
            <person name="Bluhm B."/>
            <person name="Cannon C."/>
            <person name="Castanera R."/>
            <person name="Culley D."/>
            <person name="Daum C."/>
            <person name="Ezra D."/>
            <person name="Gonzalez J."/>
            <person name="Henrissat B."/>
            <person name="Kuo A."/>
            <person name="Liang C."/>
            <person name="Lipzen A."/>
            <person name="Lutzoni F."/>
            <person name="Magnuson J."/>
            <person name="Mondo S."/>
            <person name="Nolan M."/>
            <person name="Ohm R."/>
            <person name="Pangilinan J."/>
            <person name="Park H.-J."/>
            <person name="Ramirez L."/>
            <person name="Alfaro M."/>
            <person name="Sun H."/>
            <person name="Tritt A."/>
            <person name="Yoshinaga Y."/>
            <person name="Zwiers L.-H."/>
            <person name="Turgeon B."/>
            <person name="Goodwin S."/>
            <person name="Spatafora J."/>
            <person name="Crous P."/>
            <person name="Grigoriev I."/>
        </authorList>
    </citation>
    <scope>NUCLEOTIDE SEQUENCE</scope>
    <source>
        <strain evidence="3">CBS 122681</strain>
    </source>
</reference>
<dbReference type="InterPro" id="IPR039131">
    <property type="entry name" value="NDUFAF1"/>
</dbReference>
<accession>A0A6A6TPY4</accession>
<dbReference type="InterPro" id="IPR008979">
    <property type="entry name" value="Galactose-bd-like_sf"/>
</dbReference>
<name>A0A6A6TPY4_9PLEO</name>
<dbReference type="PANTHER" id="PTHR13194">
    <property type="entry name" value="COMPLEX I INTERMEDIATE-ASSOCIATED PROTEIN 30"/>
    <property type="match status" value="1"/>
</dbReference>
<comment type="similarity">
    <text evidence="1">Belongs to the CIA30 family.</text>
</comment>
<dbReference type="Pfam" id="PF08547">
    <property type="entry name" value="CIA30"/>
    <property type="match status" value="1"/>
</dbReference>
<dbReference type="EMBL" id="MU004294">
    <property type="protein sequence ID" value="KAF2661381.1"/>
    <property type="molecule type" value="Genomic_DNA"/>
</dbReference>
<evidence type="ECO:0000313" key="4">
    <source>
        <dbReference type="Proteomes" id="UP000799324"/>
    </source>
</evidence>
<sequence>MKALTLFGGDNPWQASDWTASDDRVRGGKSQSYLDVSSGNARFHGTLDIKTLGGAGFASQRTTGDDRIWDLSSYDGIKIRLGKCDSKRYTFILKDEVLEKNPENGREQSTVSYEYDFEVSEDVALSEENFVFVGWDDLKPTYRGKEKKGAKKLDTKGVKRLSVMMRSFFGDQEGDFSLTIKSIEAIVQPDDLEMGKARTSRNLKVKL</sequence>
<feature type="domain" description="NADH:ubiquinone oxidoreductase intermediate-associated protein 30" evidence="2">
    <location>
        <begin position="14"/>
        <end position="180"/>
    </location>
</feature>
<gene>
    <name evidence="3" type="ORF">K491DRAFT_587268</name>
</gene>
<evidence type="ECO:0000256" key="1">
    <source>
        <dbReference type="ARBA" id="ARBA00007884"/>
    </source>
</evidence>
<dbReference type="AlphaFoldDB" id="A0A6A6TPY4"/>
<evidence type="ECO:0000259" key="2">
    <source>
        <dbReference type="Pfam" id="PF08547"/>
    </source>
</evidence>
<proteinExistence type="inferred from homology"/>
<dbReference type="InterPro" id="IPR013857">
    <property type="entry name" value="NADH-UbQ_OxRdtase-assoc_prot30"/>
</dbReference>
<keyword evidence="4" id="KW-1185">Reference proteome</keyword>